<dbReference type="InterPro" id="IPR036390">
    <property type="entry name" value="WH_DNA-bd_sf"/>
</dbReference>
<dbReference type="Proteomes" id="UP000215377">
    <property type="component" value="Unassembled WGS sequence"/>
</dbReference>
<dbReference type="GO" id="GO:0003887">
    <property type="term" value="F:DNA-directed DNA polymerase activity"/>
    <property type="evidence" value="ECO:0007669"/>
    <property type="project" value="InterPro"/>
</dbReference>
<evidence type="ECO:0000256" key="1">
    <source>
        <dbReference type="ARBA" id="ARBA00038283"/>
    </source>
</evidence>
<dbReference type="Pfam" id="PF01051">
    <property type="entry name" value="Rep3_N"/>
    <property type="match status" value="1"/>
</dbReference>
<comment type="similarity">
    <text evidence="1">Belongs to the initiator RepB protein family.</text>
</comment>
<feature type="compositionally biased region" description="Basic and acidic residues" evidence="2">
    <location>
        <begin position="259"/>
        <end position="271"/>
    </location>
</feature>
<dbReference type="GO" id="GO:0006270">
    <property type="term" value="P:DNA replication initiation"/>
    <property type="evidence" value="ECO:0007669"/>
    <property type="project" value="InterPro"/>
</dbReference>
<dbReference type="InterPro" id="IPR036388">
    <property type="entry name" value="WH-like_DNA-bd_sf"/>
</dbReference>
<evidence type="ECO:0000256" key="2">
    <source>
        <dbReference type="SAM" id="MobiDB-lite"/>
    </source>
</evidence>
<accession>A0A225NGF1</accession>
<feature type="domain" description="Initiator Rep protein WH1" evidence="3">
    <location>
        <begin position="28"/>
        <end position="161"/>
    </location>
</feature>
<name>A0A225NGF1_9RHOB</name>
<proteinExistence type="inferred from homology"/>
<dbReference type="Pfam" id="PF21205">
    <property type="entry name" value="Rep3_C"/>
    <property type="match status" value="1"/>
</dbReference>
<keyword evidence="5" id="KW-1185">Reference proteome</keyword>
<dbReference type="SUPFAM" id="SSF46785">
    <property type="entry name" value="Winged helix' DNA-binding domain"/>
    <property type="match status" value="1"/>
</dbReference>
<dbReference type="Gene3D" id="1.10.10.10">
    <property type="entry name" value="Winged helix-like DNA-binding domain superfamily/Winged helix DNA-binding domain"/>
    <property type="match status" value="1"/>
</dbReference>
<sequence length="348" mass="39745">MAKPTTRYRTVDARPSRESLVKPGELVDLIEVTPLTLTDRRIYNQLLENAWEAIDKPVLHVIAKADLRGSHNSNDRIGESIERLMSAIVKIEAVWDGKPAIERVQLLGGNLEMARADGLFEYEIPPRLRKIISNSTIFARLQREVMFALSSKYALTLYEMVQKRGNLRWRSSEKFAVEAFRGVLGVPKGKLTTWSNLRMRAIDPAVQEVSALSDYMVEVKPIKTGRSVTHVELRWWRKDGEATGKAERALQFASPGRRARAEGRAEEHAEPPAEEQAPPGRARPAWLDRQSEALRTQTYETARLRFPGYDIYYVEGEWRAWLAGKEAPKDPDRAFLAFFRTYVEKNPI</sequence>
<gene>
    <name evidence="4" type="ORF">ATO3_18485</name>
</gene>
<evidence type="ECO:0000259" key="3">
    <source>
        <dbReference type="Pfam" id="PF01051"/>
    </source>
</evidence>
<reference evidence="4 5" key="1">
    <citation type="submission" date="2013-04" db="EMBL/GenBank/DDBJ databases">
        <title>Oceanicola sp. 22II1-22F33 Genome Sequencing.</title>
        <authorList>
            <person name="Lai Q."/>
            <person name="Li G."/>
            <person name="Shao Z."/>
        </authorList>
    </citation>
    <scope>NUCLEOTIDE SEQUENCE [LARGE SCALE GENOMIC DNA]</scope>
    <source>
        <strain evidence="4 5">22II1-22F33</strain>
    </source>
</reference>
<dbReference type="EMBL" id="AQQR01000009">
    <property type="protein sequence ID" value="OWU71458.1"/>
    <property type="molecule type" value="Genomic_DNA"/>
</dbReference>
<dbReference type="AlphaFoldDB" id="A0A225NGF1"/>
<dbReference type="RefSeq" id="WP_088651387.1">
    <property type="nucleotide sequence ID" value="NZ_AQQR01000009.1"/>
</dbReference>
<feature type="compositionally biased region" description="Low complexity" evidence="2">
    <location>
        <begin position="274"/>
        <end position="284"/>
    </location>
</feature>
<organism evidence="4 5">
    <name type="scientific">Marinibacterium profundimaris</name>
    <dbReference type="NCBI Taxonomy" id="1679460"/>
    <lineage>
        <taxon>Bacteria</taxon>
        <taxon>Pseudomonadati</taxon>
        <taxon>Pseudomonadota</taxon>
        <taxon>Alphaproteobacteria</taxon>
        <taxon>Rhodobacterales</taxon>
        <taxon>Paracoccaceae</taxon>
        <taxon>Marinibacterium</taxon>
    </lineage>
</organism>
<protein>
    <submittedName>
        <fullName evidence="4">Replication protein RepB</fullName>
    </submittedName>
</protein>
<feature type="region of interest" description="Disordered" evidence="2">
    <location>
        <begin position="251"/>
        <end position="284"/>
    </location>
</feature>
<dbReference type="OrthoDB" id="581589at2"/>
<dbReference type="InterPro" id="IPR000525">
    <property type="entry name" value="Initiator_Rep_WH1"/>
</dbReference>
<evidence type="ECO:0000313" key="4">
    <source>
        <dbReference type="EMBL" id="OWU71458.1"/>
    </source>
</evidence>
<comment type="caution">
    <text evidence="4">The sequence shown here is derived from an EMBL/GenBank/DDBJ whole genome shotgun (WGS) entry which is preliminary data.</text>
</comment>
<evidence type="ECO:0000313" key="5">
    <source>
        <dbReference type="Proteomes" id="UP000215377"/>
    </source>
</evidence>